<dbReference type="SUPFAM" id="SSF141868">
    <property type="entry name" value="EAL domain-like"/>
    <property type="match status" value="1"/>
</dbReference>
<dbReference type="EMBL" id="CP158374">
    <property type="protein sequence ID" value="XBX81915.1"/>
    <property type="molecule type" value="Genomic_DNA"/>
</dbReference>
<gene>
    <name evidence="2" type="ORF">ABIQ69_15035</name>
</gene>
<dbReference type="PROSITE" id="PS50883">
    <property type="entry name" value="EAL"/>
    <property type="match status" value="1"/>
</dbReference>
<feature type="domain" description="EAL" evidence="1">
    <location>
        <begin position="10"/>
        <end position="259"/>
    </location>
</feature>
<dbReference type="AlphaFoldDB" id="A0AAU7W7G9"/>
<dbReference type="Pfam" id="PF00563">
    <property type="entry name" value="EAL"/>
    <property type="match status" value="1"/>
</dbReference>
<dbReference type="PANTHER" id="PTHR33121:SF70">
    <property type="entry name" value="SIGNALING PROTEIN YKOW"/>
    <property type="match status" value="1"/>
</dbReference>
<dbReference type="SMART" id="SM00052">
    <property type="entry name" value="EAL"/>
    <property type="match status" value="1"/>
</dbReference>
<evidence type="ECO:0000259" key="1">
    <source>
        <dbReference type="PROSITE" id="PS50883"/>
    </source>
</evidence>
<organism evidence="2">
    <name type="scientific">Agromyces sp. G08B096</name>
    <dbReference type="NCBI Taxonomy" id="3156399"/>
    <lineage>
        <taxon>Bacteria</taxon>
        <taxon>Bacillati</taxon>
        <taxon>Actinomycetota</taxon>
        <taxon>Actinomycetes</taxon>
        <taxon>Micrococcales</taxon>
        <taxon>Microbacteriaceae</taxon>
        <taxon>Agromyces</taxon>
    </lineage>
</organism>
<dbReference type="Gene3D" id="3.20.20.450">
    <property type="entry name" value="EAL domain"/>
    <property type="match status" value="1"/>
</dbReference>
<protein>
    <submittedName>
        <fullName evidence="2">EAL domain-containing protein</fullName>
    </submittedName>
</protein>
<proteinExistence type="predicted"/>
<dbReference type="CDD" id="cd01948">
    <property type="entry name" value="EAL"/>
    <property type="match status" value="1"/>
</dbReference>
<evidence type="ECO:0000313" key="2">
    <source>
        <dbReference type="EMBL" id="XBX81915.1"/>
    </source>
</evidence>
<dbReference type="InterPro" id="IPR035919">
    <property type="entry name" value="EAL_sf"/>
</dbReference>
<reference evidence="2" key="1">
    <citation type="submission" date="2024-05" db="EMBL/GenBank/DDBJ databases">
        <authorList>
            <person name="Yu L."/>
        </authorList>
    </citation>
    <scope>NUCLEOTIDE SEQUENCE</scope>
    <source>
        <strain evidence="2">G08B096</strain>
    </source>
</reference>
<sequence>MERGASNATAGLEVGELRRAVTRGELVAYYQPEYDLTTGRPVVLEALCRWVHPDRGLILPDSFIPIAERSGLIADLGRAILEQSGRRAAEWHQRGLRVGIAVNISPSQLTPAFAEAVLEIVHGLGLPRWTVTAEITETPALLESCDEYRALAALIDGGVGISIDDFGAGTTSVEGLRRMPFTEVKIDRSLMRDRRAEADDLVAECVEIARAQSAIVVAEGVETADDLERARRWGCDRAQGYYFSPAVAAEELEPLLQPA</sequence>
<dbReference type="PANTHER" id="PTHR33121">
    <property type="entry name" value="CYCLIC DI-GMP PHOSPHODIESTERASE PDEF"/>
    <property type="match status" value="1"/>
</dbReference>
<accession>A0AAU7W7G9</accession>
<dbReference type="RefSeq" id="WP_350347937.1">
    <property type="nucleotide sequence ID" value="NZ_CP158374.1"/>
</dbReference>
<dbReference type="GO" id="GO:0071111">
    <property type="term" value="F:cyclic-guanylate-specific phosphodiesterase activity"/>
    <property type="evidence" value="ECO:0007669"/>
    <property type="project" value="InterPro"/>
</dbReference>
<name>A0AAU7W7G9_9MICO</name>
<dbReference type="InterPro" id="IPR050706">
    <property type="entry name" value="Cyclic-di-GMP_PDE-like"/>
</dbReference>
<dbReference type="InterPro" id="IPR001633">
    <property type="entry name" value="EAL_dom"/>
</dbReference>